<evidence type="ECO:0000256" key="4">
    <source>
        <dbReference type="ARBA" id="ARBA00022692"/>
    </source>
</evidence>
<dbReference type="GO" id="GO:0005337">
    <property type="term" value="F:nucleoside transmembrane transporter activity"/>
    <property type="evidence" value="ECO:0007669"/>
    <property type="project" value="InterPro"/>
</dbReference>
<comment type="similarity">
    <text evidence="2">Belongs to the SLC29A/ENT transporter (TC 2.A.57) family.</text>
</comment>
<evidence type="ECO:0000256" key="3">
    <source>
        <dbReference type="ARBA" id="ARBA00022448"/>
    </source>
</evidence>
<feature type="transmembrane region" description="Helical" evidence="7">
    <location>
        <begin position="141"/>
        <end position="163"/>
    </location>
</feature>
<organism evidence="8 9">
    <name type="scientific">Reticulomyxa filosa</name>
    <dbReference type="NCBI Taxonomy" id="46433"/>
    <lineage>
        <taxon>Eukaryota</taxon>
        <taxon>Sar</taxon>
        <taxon>Rhizaria</taxon>
        <taxon>Retaria</taxon>
        <taxon>Foraminifera</taxon>
        <taxon>Monothalamids</taxon>
        <taxon>Reticulomyxidae</taxon>
        <taxon>Reticulomyxa</taxon>
    </lineage>
</organism>
<dbReference type="SUPFAM" id="SSF103473">
    <property type="entry name" value="MFS general substrate transporter"/>
    <property type="match status" value="1"/>
</dbReference>
<keyword evidence="5 7" id="KW-1133">Transmembrane helix</keyword>
<dbReference type="Proteomes" id="UP000023152">
    <property type="component" value="Unassembled WGS sequence"/>
</dbReference>
<dbReference type="OrthoDB" id="1856718at2759"/>
<name>X6MWC6_RETFI</name>
<dbReference type="Pfam" id="PF01733">
    <property type="entry name" value="Nucleoside_tran"/>
    <property type="match status" value="1"/>
</dbReference>
<feature type="transmembrane region" description="Helical" evidence="7">
    <location>
        <begin position="59"/>
        <end position="83"/>
    </location>
</feature>
<accession>X6MWC6</accession>
<dbReference type="PANTHER" id="PTHR10332:SF10">
    <property type="entry name" value="EQUILIBRATIVE NUCLEOSIDE TRANSPORTER 4"/>
    <property type="match status" value="1"/>
</dbReference>
<evidence type="ECO:0000313" key="9">
    <source>
        <dbReference type="Proteomes" id="UP000023152"/>
    </source>
</evidence>
<evidence type="ECO:0000256" key="5">
    <source>
        <dbReference type="ARBA" id="ARBA00022989"/>
    </source>
</evidence>
<keyword evidence="9" id="KW-1185">Reference proteome</keyword>
<keyword evidence="4 7" id="KW-0812">Transmembrane</keyword>
<dbReference type="EMBL" id="ASPP01016766">
    <property type="protein sequence ID" value="ETO17370.1"/>
    <property type="molecule type" value="Genomic_DNA"/>
</dbReference>
<comment type="subcellular location">
    <subcellularLocation>
        <location evidence="1">Membrane</location>
        <topology evidence="1">Multi-pass membrane protein</topology>
    </subcellularLocation>
</comment>
<feature type="transmembrane region" description="Helical" evidence="7">
    <location>
        <begin position="33"/>
        <end position="52"/>
    </location>
</feature>
<proteinExistence type="inferred from homology"/>
<dbReference type="InterPro" id="IPR036259">
    <property type="entry name" value="MFS_trans_sf"/>
</dbReference>
<reference evidence="8 9" key="1">
    <citation type="journal article" date="2013" name="Curr. Biol.">
        <title>The Genome of the Foraminiferan Reticulomyxa filosa.</title>
        <authorList>
            <person name="Glockner G."/>
            <person name="Hulsmann N."/>
            <person name="Schleicher M."/>
            <person name="Noegel A.A."/>
            <person name="Eichinger L."/>
            <person name="Gallinger C."/>
            <person name="Pawlowski J."/>
            <person name="Sierra R."/>
            <person name="Euteneuer U."/>
            <person name="Pillet L."/>
            <person name="Moustafa A."/>
            <person name="Platzer M."/>
            <person name="Groth M."/>
            <person name="Szafranski K."/>
            <person name="Schliwa M."/>
        </authorList>
    </citation>
    <scope>NUCLEOTIDE SEQUENCE [LARGE SCALE GENOMIC DNA]</scope>
</reference>
<keyword evidence="6 7" id="KW-0472">Membrane</keyword>
<evidence type="ECO:0000256" key="2">
    <source>
        <dbReference type="ARBA" id="ARBA00007965"/>
    </source>
</evidence>
<feature type="transmembrane region" description="Helical" evidence="7">
    <location>
        <begin position="103"/>
        <end position="129"/>
    </location>
</feature>
<evidence type="ECO:0000256" key="1">
    <source>
        <dbReference type="ARBA" id="ARBA00004141"/>
    </source>
</evidence>
<evidence type="ECO:0000313" key="8">
    <source>
        <dbReference type="EMBL" id="ETO17370.1"/>
    </source>
</evidence>
<sequence length="336" mass="39072">MPVILVTLFNIGDYVGRQFVASWTSFKFTHQNLWVACLLRLLFYPLFLAMFQGWWQNDIVAYIAMFVFSLTNGHFCCLCFIWINSLVETFEQELTANLMSFILVLGIFIGSYVALAVSLLFVYGIVNTIKLKKKTNKYPKIFFPICYSMHYSKFLCVLNFLFFNNPFNISYFFLKKKEKMTQQQIDEQTLKTIVVYPTGACVALFLVEQTIRLTKAKMEEFETVSKRMTEMESEFRSLISKLEEKHTKVMAISFSCVLPPSFFFLFPQQNTLSQDQNRNKKKGTQTSAHKGYIKRMHNVIEQEVAELKNEIAQLRLKASETPKDGLSLNKILKKST</sequence>
<dbReference type="GO" id="GO:0005886">
    <property type="term" value="C:plasma membrane"/>
    <property type="evidence" value="ECO:0007669"/>
    <property type="project" value="TreeGrafter"/>
</dbReference>
<comment type="caution">
    <text evidence="8">The sequence shown here is derived from an EMBL/GenBank/DDBJ whole genome shotgun (WGS) entry which is preliminary data.</text>
</comment>
<evidence type="ECO:0000256" key="6">
    <source>
        <dbReference type="ARBA" id="ARBA00023136"/>
    </source>
</evidence>
<dbReference type="InterPro" id="IPR002259">
    <property type="entry name" value="Eqnu_transpt"/>
</dbReference>
<protein>
    <submittedName>
        <fullName evidence="8">Equilibrative nucleoside transporter (ENT8)</fullName>
    </submittedName>
</protein>
<gene>
    <name evidence="8" type="ORF">RFI_19952</name>
</gene>
<dbReference type="PANTHER" id="PTHR10332">
    <property type="entry name" value="EQUILIBRATIVE NUCLEOSIDE TRANSPORTER"/>
    <property type="match status" value="1"/>
</dbReference>
<keyword evidence="3" id="KW-0813">Transport</keyword>
<evidence type="ECO:0000256" key="7">
    <source>
        <dbReference type="SAM" id="Phobius"/>
    </source>
</evidence>
<dbReference type="AlphaFoldDB" id="X6MWC6"/>